<accession>I0IF96</accession>
<dbReference type="STRING" id="1142394.PSMK_17750"/>
<keyword evidence="2" id="KW-1185">Reference proteome</keyword>
<dbReference type="Proteomes" id="UP000007881">
    <property type="component" value="Chromosome"/>
</dbReference>
<name>I0IF96_PHYMF</name>
<dbReference type="EMBL" id="AP012338">
    <property type="protein sequence ID" value="BAM03934.1"/>
    <property type="molecule type" value="Genomic_DNA"/>
</dbReference>
<dbReference type="HOGENOM" id="CLU_1466934_0_0_0"/>
<gene>
    <name evidence="1" type="ordered locus">PSMK_17750</name>
</gene>
<proteinExistence type="predicted"/>
<dbReference type="AlphaFoldDB" id="I0IF96"/>
<dbReference type="KEGG" id="phm:PSMK_17750"/>
<reference evidence="1 2" key="1">
    <citation type="submission" date="2012-02" db="EMBL/GenBank/DDBJ databases">
        <title>Complete genome sequence of Phycisphaera mikurensis NBRC 102666.</title>
        <authorList>
            <person name="Ankai A."/>
            <person name="Hosoyama A."/>
            <person name="Terui Y."/>
            <person name="Sekine M."/>
            <person name="Fukai R."/>
            <person name="Kato Y."/>
            <person name="Nakamura S."/>
            <person name="Yamada-Narita S."/>
            <person name="Kawakoshi A."/>
            <person name="Fukunaga Y."/>
            <person name="Yamazaki S."/>
            <person name="Fujita N."/>
        </authorList>
    </citation>
    <scope>NUCLEOTIDE SEQUENCE [LARGE SCALE GENOMIC DNA]</scope>
    <source>
        <strain evidence="2">NBRC 102666 / KCTC 22515 / FYK2301M01</strain>
    </source>
</reference>
<protein>
    <submittedName>
        <fullName evidence="1">Uncharacterized protein</fullName>
    </submittedName>
</protein>
<sequence length="184" mass="19797">MDAAAARLLELPAEYVEALEQCADADATDRGARATAAALPEGSPARAEADATAARARERLGKLADVPSRLSRTFAANLAPVEDAAARWGIEAETLGTSLDCLRVADPRREAWYADVRRVRRAAAVEVQRPWCPRLAVQGFPGTLKGLLEAREAERVAAETLGWSNDRVRRAKRDPDLGGDLPDA</sequence>
<evidence type="ECO:0000313" key="1">
    <source>
        <dbReference type="EMBL" id="BAM03934.1"/>
    </source>
</evidence>
<organism evidence="1 2">
    <name type="scientific">Phycisphaera mikurensis (strain NBRC 102666 / KCTC 22515 / FYK2301M01)</name>
    <dbReference type="NCBI Taxonomy" id="1142394"/>
    <lineage>
        <taxon>Bacteria</taxon>
        <taxon>Pseudomonadati</taxon>
        <taxon>Planctomycetota</taxon>
        <taxon>Phycisphaerae</taxon>
        <taxon>Phycisphaerales</taxon>
        <taxon>Phycisphaeraceae</taxon>
        <taxon>Phycisphaera</taxon>
    </lineage>
</organism>
<evidence type="ECO:0000313" key="2">
    <source>
        <dbReference type="Proteomes" id="UP000007881"/>
    </source>
</evidence>